<evidence type="ECO:0000313" key="2">
    <source>
        <dbReference type="Proteomes" id="UP001203036"/>
    </source>
</evidence>
<dbReference type="Proteomes" id="UP001203036">
    <property type="component" value="Unassembled WGS sequence"/>
</dbReference>
<evidence type="ECO:0000313" key="1">
    <source>
        <dbReference type="EMBL" id="MCM2562023.1"/>
    </source>
</evidence>
<gene>
    <name evidence="1" type="ORF">M8744_07690</name>
</gene>
<dbReference type="EMBL" id="JAMQGO010000003">
    <property type="protein sequence ID" value="MCM2562023.1"/>
    <property type="molecule type" value="Genomic_DNA"/>
</dbReference>
<protein>
    <submittedName>
        <fullName evidence="1">Biopolymer transporter ExbD</fullName>
    </submittedName>
</protein>
<name>A0ACC5ZVQ3_9RHOB</name>
<comment type="caution">
    <text evidence="1">The sequence shown here is derived from an EMBL/GenBank/DDBJ whole genome shotgun (WGS) entry which is preliminary data.</text>
</comment>
<organism evidence="1 2">
    <name type="scientific">Lutimaribacter degradans</name>
    <dbReference type="NCBI Taxonomy" id="2945989"/>
    <lineage>
        <taxon>Bacteria</taxon>
        <taxon>Pseudomonadati</taxon>
        <taxon>Pseudomonadota</taxon>
        <taxon>Alphaproteobacteria</taxon>
        <taxon>Rhodobacterales</taxon>
        <taxon>Roseobacteraceae</taxon>
        <taxon>Lutimaribacter</taxon>
    </lineage>
</organism>
<reference evidence="1" key="1">
    <citation type="submission" date="2022-06" db="EMBL/GenBank/DDBJ databases">
        <title>Lutimaribacter sp. EGI FJ00013, a novel bacterium isolated from a salt lake sediment enrichment.</title>
        <authorList>
            <person name="Gao L."/>
            <person name="Fang B.-Z."/>
            <person name="Li W.-J."/>
        </authorList>
    </citation>
    <scope>NUCLEOTIDE SEQUENCE</scope>
    <source>
        <strain evidence="1">EGI FJ00013</strain>
    </source>
</reference>
<sequence>MTPRRARPEREPTIALINIVFLMLIFFLVAGTLAAPLDKDLRLVSTAKIDRAAPADALVLHADGRMTRRGTEIVSAAAFLADLPEEARARVRIVPDRALPAQKLVGVARALREAGAGSVVLVTERGLQ</sequence>
<accession>A0ACC5ZVQ3</accession>
<proteinExistence type="predicted"/>
<keyword evidence="2" id="KW-1185">Reference proteome</keyword>